<evidence type="ECO:0000313" key="1">
    <source>
        <dbReference type="EMBL" id="VFJ69793.1"/>
    </source>
</evidence>
<dbReference type="EMBL" id="CAADEX010000254">
    <property type="protein sequence ID" value="VFJ69793.1"/>
    <property type="molecule type" value="Genomic_DNA"/>
</dbReference>
<sequence length="135" mass="15674">MFAISELLFNSAKGSAKGVRSIFEASMYFEYSLYRRRIRNAISPKIELSQGGLTKTVAGFFVEGSKAFGKRALQVFDFPLNLFFKLSFDPAFLYAYLNRFPILFQYHFSLETLIRYSIILCYEETRTCYFPSRNG</sequence>
<organism evidence="1">
    <name type="scientific">Candidatus Kentrum sp. DK</name>
    <dbReference type="NCBI Taxonomy" id="2126562"/>
    <lineage>
        <taxon>Bacteria</taxon>
        <taxon>Pseudomonadati</taxon>
        <taxon>Pseudomonadota</taxon>
        <taxon>Gammaproteobacteria</taxon>
        <taxon>Candidatus Kentrum</taxon>
    </lineage>
</organism>
<protein>
    <submittedName>
        <fullName evidence="1">Uncharacterized protein</fullName>
    </submittedName>
</protein>
<reference evidence="1" key="1">
    <citation type="submission" date="2019-02" db="EMBL/GenBank/DDBJ databases">
        <authorList>
            <person name="Gruber-Vodicka R. H."/>
            <person name="Seah K. B. B."/>
        </authorList>
    </citation>
    <scope>NUCLEOTIDE SEQUENCE</scope>
    <source>
        <strain evidence="1">BECK_DK47</strain>
    </source>
</reference>
<dbReference type="AlphaFoldDB" id="A0A450TPM2"/>
<proteinExistence type="predicted"/>
<accession>A0A450TPM2</accession>
<name>A0A450TPM2_9GAMM</name>
<gene>
    <name evidence="1" type="ORF">BECKDK2373B_GA0170837_12542</name>
</gene>